<accession>A0A9D5JXL1</accession>
<dbReference type="SUPFAM" id="SSF53756">
    <property type="entry name" value="UDP-Glycosyltransferase/glycogen phosphorylase"/>
    <property type="match status" value="1"/>
</dbReference>
<reference evidence="1" key="1">
    <citation type="submission" date="2019-11" db="EMBL/GenBank/DDBJ databases">
        <title>Microbial mats filling the niche in hypersaline microbial mats.</title>
        <authorList>
            <person name="Wong H.L."/>
            <person name="Macleod F.I."/>
            <person name="White R.A. III"/>
            <person name="Burns B.P."/>
        </authorList>
    </citation>
    <scope>NUCLEOTIDE SEQUENCE</scope>
    <source>
        <strain evidence="1">Rbin_158</strain>
    </source>
</reference>
<dbReference type="AlphaFoldDB" id="A0A9D5JXL1"/>
<sequence length="466" mass="53385">MAKNSLFRKFSSYPLMVVIRRFYGRLLRMLLQQSIHRQWHTLAAAVFWLNIHKLPSASPMPGKPRYKLLLLRKAIFDEDAFVSFGACEQVQLYGISRKITKLIAYSFLPSHLNDDRYRSQSPDDDRQKQAYRQFLIQMWSRLRRVIQIDAVLTANFGYRSEQELAAALESLGIPCIALHKENLKTPKIAELYAEACRLYRTPFLGRKIFVYNEIERQAQITGRIVAPEDVIVTGVPRFDTTHQMRRKLATQPSTPASRPTIVFFFFTQTPYPRDWYEGIEWKQLLRQTFQAVVELARSNPECDVIIKTKASRLVHLSVLEPLVQEVQPLPETLQIIRGGDPLQLILQSDVVCSFNSTTILDALALDKPAVVPHFAEAARPEYQPFIVDYEEAVEYAASPQELQTKLLQIAREHRPVRAELPPHVVRILNTWMGNGDGQAAARVRQAVFAELEKEPSMMPNAAKTAS</sequence>
<protein>
    <submittedName>
        <fullName evidence="1">Uncharacterized protein</fullName>
    </submittedName>
</protein>
<comment type="caution">
    <text evidence="1">The sequence shown here is derived from an EMBL/GenBank/DDBJ whole genome shotgun (WGS) entry which is preliminary data.</text>
</comment>
<gene>
    <name evidence="1" type="ORF">GF339_16440</name>
</gene>
<evidence type="ECO:0000313" key="1">
    <source>
        <dbReference type="EMBL" id="MBD3326177.1"/>
    </source>
</evidence>
<proteinExistence type="predicted"/>
<evidence type="ECO:0000313" key="2">
    <source>
        <dbReference type="Proteomes" id="UP000649604"/>
    </source>
</evidence>
<name>A0A9D5JXL1_9BACT</name>
<organism evidence="1 2">
    <name type="scientific">candidate division KSB3 bacterium</name>
    <dbReference type="NCBI Taxonomy" id="2044937"/>
    <lineage>
        <taxon>Bacteria</taxon>
        <taxon>candidate division KSB3</taxon>
    </lineage>
</organism>
<dbReference type="Proteomes" id="UP000649604">
    <property type="component" value="Unassembled WGS sequence"/>
</dbReference>
<dbReference type="EMBL" id="WJJP01000532">
    <property type="protein sequence ID" value="MBD3326177.1"/>
    <property type="molecule type" value="Genomic_DNA"/>
</dbReference>